<evidence type="ECO:0000256" key="5">
    <source>
        <dbReference type="ARBA" id="ARBA00022917"/>
    </source>
</evidence>
<dbReference type="PANTHER" id="PTHR45989">
    <property type="entry name" value="TRANSLATION INITIATION FACTOR EIF-2B SUBUNIT GAMMA"/>
    <property type="match status" value="1"/>
</dbReference>
<evidence type="ECO:0000313" key="11">
    <source>
        <dbReference type="EMBL" id="KAK1926518.1"/>
    </source>
</evidence>
<evidence type="ECO:0000256" key="8">
    <source>
        <dbReference type="ARBA" id="ARBA00046432"/>
    </source>
</evidence>
<dbReference type="Gene3D" id="3.90.550.10">
    <property type="entry name" value="Spore Coat Polysaccharide Biosynthesis Protein SpsA, Chain A"/>
    <property type="match status" value="1"/>
</dbReference>
<evidence type="ECO:0000256" key="3">
    <source>
        <dbReference type="ARBA" id="ARBA00022490"/>
    </source>
</evidence>
<comment type="subcellular location">
    <subcellularLocation>
        <location evidence="1">Cytoplasm</location>
        <location evidence="1">Cytosol</location>
    </subcellularLocation>
</comment>
<evidence type="ECO:0000256" key="7">
    <source>
        <dbReference type="ARBA" id="ARBA00044229"/>
    </source>
</evidence>
<evidence type="ECO:0000256" key="4">
    <source>
        <dbReference type="ARBA" id="ARBA00022540"/>
    </source>
</evidence>
<keyword evidence="3" id="KW-0963">Cytoplasm</keyword>
<dbReference type="Pfam" id="PF25084">
    <property type="entry name" value="LbH_EIF2B"/>
    <property type="match status" value="1"/>
</dbReference>
<keyword evidence="12" id="KW-1185">Reference proteome</keyword>
<gene>
    <name evidence="11" type="ORF">DB88DRAFT_482132</name>
</gene>
<dbReference type="Gene3D" id="2.160.10.10">
    <property type="entry name" value="Hexapeptide repeat proteins"/>
    <property type="match status" value="1"/>
</dbReference>
<comment type="subunit">
    <text evidence="8">Component of the translation initiation factor 2B (eIF2B) complex which is a heterodecamer of two sets of five different subunits: alpha, beta, gamma, delta and epsilon. Subunits alpha, beta and delta comprise a regulatory subcomplex and subunits epsilon and gamma comprise a catalytic subcomplex. Within the complex, the hexameric regulatory complex resides at the center, with the two heterodimeric catalytic subcomplexes bound on opposite sides.</text>
</comment>
<dbReference type="InterPro" id="IPR051960">
    <property type="entry name" value="eIF2B_gamma"/>
</dbReference>
<dbReference type="PANTHER" id="PTHR45989:SF1">
    <property type="entry name" value="TRANSLATION INITIATION FACTOR EIF-2B SUBUNIT GAMMA"/>
    <property type="match status" value="1"/>
</dbReference>
<evidence type="ECO:0000256" key="1">
    <source>
        <dbReference type="ARBA" id="ARBA00004514"/>
    </source>
</evidence>
<organism evidence="11 12">
    <name type="scientific">Papiliotrema laurentii</name>
    <name type="common">Cryptococcus laurentii</name>
    <dbReference type="NCBI Taxonomy" id="5418"/>
    <lineage>
        <taxon>Eukaryota</taxon>
        <taxon>Fungi</taxon>
        <taxon>Dikarya</taxon>
        <taxon>Basidiomycota</taxon>
        <taxon>Agaricomycotina</taxon>
        <taxon>Tremellomycetes</taxon>
        <taxon>Tremellales</taxon>
        <taxon>Rhynchogastremaceae</taxon>
        <taxon>Papiliotrema</taxon>
    </lineage>
</organism>
<evidence type="ECO:0000259" key="10">
    <source>
        <dbReference type="Pfam" id="PF25084"/>
    </source>
</evidence>
<dbReference type="GO" id="GO:0005085">
    <property type="term" value="F:guanyl-nucleotide exchange factor activity"/>
    <property type="evidence" value="ECO:0007669"/>
    <property type="project" value="TreeGrafter"/>
</dbReference>
<reference evidence="11" key="1">
    <citation type="submission" date="2023-02" db="EMBL/GenBank/DDBJ databases">
        <title>Identification and recombinant expression of a fungal hydrolase from Papiliotrema laurentii that hydrolyzes apple cutin and clears colloidal polyester polyurethane.</title>
        <authorList>
            <consortium name="DOE Joint Genome Institute"/>
            <person name="Roman V.A."/>
            <person name="Bojanowski C."/>
            <person name="Crable B.R."/>
            <person name="Wagner D.N."/>
            <person name="Hung C.S."/>
            <person name="Nadeau L.J."/>
            <person name="Schratz L."/>
            <person name="Haridas S."/>
            <person name="Pangilinan J."/>
            <person name="Lipzen A."/>
            <person name="Na H."/>
            <person name="Yan M."/>
            <person name="Ng V."/>
            <person name="Grigoriev I.V."/>
            <person name="Spatafora J.W."/>
            <person name="Barlow D."/>
            <person name="Biffinger J."/>
            <person name="Kelley-Loughnane N."/>
            <person name="Varaljay V.A."/>
            <person name="Crookes-Goodson W.J."/>
        </authorList>
    </citation>
    <scope>NUCLEOTIDE SEQUENCE</scope>
    <source>
        <strain evidence="11">5307AH</strain>
    </source>
</reference>
<evidence type="ECO:0000256" key="2">
    <source>
        <dbReference type="ARBA" id="ARBA00007878"/>
    </source>
</evidence>
<name>A0AAD9FUV0_PAPLA</name>
<feature type="region of interest" description="Disordered" evidence="9">
    <location>
        <begin position="318"/>
        <end position="342"/>
    </location>
</feature>
<evidence type="ECO:0000256" key="9">
    <source>
        <dbReference type="SAM" id="MobiDB-lite"/>
    </source>
</evidence>
<proteinExistence type="inferred from homology"/>
<dbReference type="InterPro" id="IPR029044">
    <property type="entry name" value="Nucleotide-diphossugar_trans"/>
</dbReference>
<protein>
    <recommendedName>
        <fullName evidence="6">Translation initiation factor eIF2B subunit gamma</fullName>
    </recommendedName>
    <alternativeName>
        <fullName evidence="7">eIF2B GDP-GTP exchange factor subunit gamma</fullName>
    </alternativeName>
</protein>
<dbReference type="GO" id="GO:0003743">
    <property type="term" value="F:translation initiation factor activity"/>
    <property type="evidence" value="ECO:0007669"/>
    <property type="project" value="UniProtKB-KW"/>
</dbReference>
<dbReference type="SUPFAM" id="SSF53448">
    <property type="entry name" value="Nucleotide-diphospho-sugar transferases"/>
    <property type="match status" value="1"/>
</dbReference>
<feature type="region of interest" description="Disordered" evidence="9">
    <location>
        <begin position="387"/>
        <end position="409"/>
    </location>
</feature>
<comment type="similarity">
    <text evidence="2">Belongs to the eIF-2B gamma/epsilon subunits family.</text>
</comment>
<evidence type="ECO:0000313" key="12">
    <source>
        <dbReference type="Proteomes" id="UP001182556"/>
    </source>
</evidence>
<dbReference type="InterPro" id="IPR056764">
    <property type="entry name" value="LbH_EIF2B3/5"/>
</dbReference>
<feature type="region of interest" description="Disordered" evidence="9">
    <location>
        <begin position="443"/>
        <end position="476"/>
    </location>
</feature>
<dbReference type="CDD" id="cd04652">
    <property type="entry name" value="LbH_eIF2B_gamma_C"/>
    <property type="match status" value="1"/>
</dbReference>
<keyword evidence="4 11" id="KW-0396">Initiation factor</keyword>
<evidence type="ECO:0000256" key="6">
    <source>
        <dbReference type="ARBA" id="ARBA00044196"/>
    </source>
</evidence>
<dbReference type="Proteomes" id="UP001182556">
    <property type="component" value="Unassembled WGS sequence"/>
</dbReference>
<dbReference type="GO" id="GO:0005851">
    <property type="term" value="C:eukaryotic translation initiation factor 2B complex"/>
    <property type="evidence" value="ECO:0007669"/>
    <property type="project" value="TreeGrafter"/>
</dbReference>
<dbReference type="GO" id="GO:0002183">
    <property type="term" value="P:cytoplasmic translational initiation"/>
    <property type="evidence" value="ECO:0007669"/>
    <property type="project" value="TreeGrafter"/>
</dbReference>
<feature type="compositionally biased region" description="Polar residues" evidence="9">
    <location>
        <begin position="324"/>
        <end position="342"/>
    </location>
</feature>
<dbReference type="GO" id="GO:0005829">
    <property type="term" value="C:cytosol"/>
    <property type="evidence" value="ECO:0007669"/>
    <property type="project" value="UniProtKB-SubCell"/>
</dbReference>
<dbReference type="AlphaFoldDB" id="A0AAD9FUV0"/>
<sequence length="564" mass="60885">MASTSLFDASAGIPRRRITDTQDFLAVILVGYGESLYPFNEGTNVSSKAMMPVGNVPIINLVLDWIIESGLTDILMIVPPTFHSAISNHLAENYSSNSHPRLRIDLKRHTDGEKDEDEQASESAVAAKAAGAREGTARLLRRFRGIIKSDFVLLPCDLAPPPNLSLASILDKHRASPDAVLTSVLYEPVEAVTEDEEKILIAMDKESRELLLIEPLEGMEEELETRMSLMISHPSLSLNTRLLDAHVYVFRRTVLDLLATRRPRDLASIREQFVPWLIKGAWQRELNERWAPILSPPKRDPFAAALARSTTAKPSAVTYLDDSTAGSPSSDRQVSLPPTGNVSPIQAEDVSAAYSGTAAAGIGEVYTSSKSRSRQPSWKCQAVVVAPEPEPSQPATSQGKGKDKSKAPPAEPAYLIRANSLAGYWELNRKFLRTMTPAVAAQPPTPAAAAARSEDGQAGPAISPSAQISPDSLLGEGTKVGDRASIKKCVVGRHCNIGRGAKITGSILWDFVTVEENARIENAILCSNVRIGEKAAIKDCEFGTGFEAKPGATLKGERLVAGQE</sequence>
<dbReference type="EMBL" id="JAODAN010000002">
    <property type="protein sequence ID" value="KAK1926518.1"/>
    <property type="molecule type" value="Genomic_DNA"/>
</dbReference>
<feature type="domain" description="EIF2B subunit epsilon/gamma LbH" evidence="10">
    <location>
        <begin position="462"/>
        <end position="539"/>
    </location>
</feature>
<keyword evidence="5" id="KW-0648">Protein biosynthesis</keyword>
<comment type="caution">
    <text evidence="11">The sequence shown here is derived from an EMBL/GenBank/DDBJ whole genome shotgun (WGS) entry which is preliminary data.</text>
</comment>
<accession>A0AAD9FUV0</accession>